<dbReference type="GeneID" id="136799831"/>
<dbReference type="SUPFAM" id="SSF52266">
    <property type="entry name" value="SGNH hydrolase"/>
    <property type="match status" value="1"/>
</dbReference>
<evidence type="ECO:0000313" key="2">
    <source>
        <dbReference type="Proteomes" id="UP000594262"/>
    </source>
</evidence>
<name>A0A7M5V8F5_9CNID</name>
<dbReference type="Gene3D" id="3.40.50.1110">
    <property type="entry name" value="SGNH hydrolase"/>
    <property type="match status" value="1"/>
</dbReference>
<protein>
    <submittedName>
        <fullName evidence="1">Uncharacterized protein</fullName>
    </submittedName>
</protein>
<organism evidence="1 2">
    <name type="scientific">Clytia hemisphaerica</name>
    <dbReference type="NCBI Taxonomy" id="252671"/>
    <lineage>
        <taxon>Eukaryota</taxon>
        <taxon>Metazoa</taxon>
        <taxon>Cnidaria</taxon>
        <taxon>Hydrozoa</taxon>
        <taxon>Hydroidolina</taxon>
        <taxon>Leptothecata</taxon>
        <taxon>Obeliida</taxon>
        <taxon>Clytiidae</taxon>
        <taxon>Clytia</taxon>
    </lineage>
</organism>
<proteinExistence type="predicted"/>
<dbReference type="RefSeq" id="XP_066912640.1">
    <property type="nucleotide sequence ID" value="XM_067056539.1"/>
</dbReference>
<sequence>MEINNLVKLQHPRSHHVAHLYQRSSVAQYPSPYDYIKEPLHCCSILICKWREITSNFYKNNHVRRHILMQNHLLELQGLRMKCSTFLDLPEYDHYKTDETVYVHLRAIEHNESFVVEIVSITNDQTVAMPLYDIHASAEELFKPRSSQYGTGIPCCGIMECKKRDMKFGREFITTAGGFQFKLHPLFDLPAEVAEAPSQDRVCLHLKILQQEIKALSAFVCPVGFCHKTKYCSCDACKHMVSTYHFGRKVLSTDVVIPKTSQLYFISKGLNLSCESKNAIFIITCQRCKDYQYVGQTIGSSVRERIRALCYDYRNDKRSRLCNHFRQKDHNGLTDWEITVIDQLPHVKDNLNDLEQLWIDRLETLNKQYGGLNMNPAAGQKTLLFISDNKLINCSAALKFHEITPKRFPGKSIDEIAKMAPIIIEREKPKRIILHVGSLDVATEKPCKQIAKEILQLVYKLQTNSGYVVWISGLLPRDGLKNKKVMAINKILHHYCQEKPQMRFIDHCNIDPSVHFKVDRHLNAYGIQTFASNVDGVFQKKYSDERKERSIDLYKKELIHG</sequence>
<dbReference type="OrthoDB" id="9894437at2759"/>
<dbReference type="InterPro" id="IPR035901">
    <property type="entry name" value="GIY-YIG_endonuc_sf"/>
</dbReference>
<reference evidence="1" key="1">
    <citation type="submission" date="2021-01" db="UniProtKB">
        <authorList>
            <consortium name="EnsemblMetazoa"/>
        </authorList>
    </citation>
    <scope>IDENTIFICATION</scope>
</reference>
<accession>A0A7M5V8F5</accession>
<dbReference type="InterPro" id="IPR036514">
    <property type="entry name" value="SGNH_hydro_sf"/>
</dbReference>
<dbReference type="Gene3D" id="3.40.1440.10">
    <property type="entry name" value="GIY-YIG endonuclease"/>
    <property type="match status" value="1"/>
</dbReference>
<evidence type="ECO:0000313" key="1">
    <source>
        <dbReference type="EnsemblMetazoa" id="CLYHEMP005315.1"/>
    </source>
</evidence>
<dbReference type="Proteomes" id="UP000594262">
    <property type="component" value="Unplaced"/>
</dbReference>
<dbReference type="EnsemblMetazoa" id="CLYHEMT005315.1">
    <property type="protein sequence ID" value="CLYHEMP005315.1"/>
    <property type="gene ID" value="CLYHEMG005315"/>
</dbReference>
<keyword evidence="2" id="KW-1185">Reference proteome</keyword>
<dbReference type="AlphaFoldDB" id="A0A7M5V8F5"/>